<evidence type="ECO:0000313" key="2">
    <source>
        <dbReference type="Proteomes" id="UP000644140"/>
    </source>
</evidence>
<proteinExistence type="predicted"/>
<dbReference type="InterPro" id="IPR005247">
    <property type="entry name" value="YbhB_YbcL/LppC-like"/>
</dbReference>
<protein>
    <submittedName>
        <fullName evidence="1">YbhB/YbcL family Raf kinase inhibitor-like protein</fullName>
    </submittedName>
</protein>
<dbReference type="Gene3D" id="3.90.280.10">
    <property type="entry name" value="PEBP-like"/>
    <property type="match status" value="1"/>
</dbReference>
<dbReference type="CDD" id="cd00865">
    <property type="entry name" value="PEBP_bact_arch"/>
    <property type="match status" value="1"/>
</dbReference>
<dbReference type="AlphaFoldDB" id="A0A8I1AEK3"/>
<gene>
    <name evidence="1" type="ORF">I9054_010645</name>
</gene>
<dbReference type="InterPro" id="IPR036610">
    <property type="entry name" value="PEBP-like_sf"/>
</dbReference>
<dbReference type="EMBL" id="CP092085">
    <property type="protein sequence ID" value="UUN99871.1"/>
    <property type="molecule type" value="Genomic_DNA"/>
</dbReference>
<dbReference type="PANTHER" id="PTHR30289">
    <property type="entry name" value="UNCHARACTERIZED PROTEIN YBCL-RELATED"/>
    <property type="match status" value="1"/>
</dbReference>
<organism evidence="1 2">
    <name type="scientific">Acinetobacter bereziniae</name>
    <name type="common">Acinetobacter genomosp. 10</name>
    <dbReference type="NCBI Taxonomy" id="106648"/>
    <lineage>
        <taxon>Bacteria</taxon>
        <taxon>Pseudomonadati</taxon>
        <taxon>Pseudomonadota</taxon>
        <taxon>Gammaproteobacteria</taxon>
        <taxon>Moraxellales</taxon>
        <taxon>Moraxellaceae</taxon>
        <taxon>Acinetobacter</taxon>
    </lineage>
</organism>
<dbReference type="PANTHER" id="PTHR30289:SF1">
    <property type="entry name" value="PEBP (PHOSPHATIDYLETHANOLAMINE-BINDING PROTEIN) FAMILY PROTEIN"/>
    <property type="match status" value="1"/>
</dbReference>
<dbReference type="NCBIfam" id="TIGR00481">
    <property type="entry name" value="YbhB/YbcL family Raf kinase inhibitor-like protein"/>
    <property type="match status" value="1"/>
</dbReference>
<reference evidence="1" key="1">
    <citation type="submission" date="2022-02" db="EMBL/GenBank/DDBJ databases">
        <title>Characterization of Tn125 harboring carbapenem-resistant Acinetobacter bereziniae clinical isolates.</title>
        <authorList>
            <person name="Wong N.-K."/>
            <person name="Pan Q."/>
        </authorList>
    </citation>
    <scope>NUCLEOTIDE SEQUENCE</scope>
    <source>
        <strain evidence="1">GD03393</strain>
    </source>
</reference>
<dbReference type="Proteomes" id="UP000644140">
    <property type="component" value="Chromosome"/>
</dbReference>
<accession>A0A8I1AEK3</accession>
<dbReference type="InterPro" id="IPR008914">
    <property type="entry name" value="PEBP"/>
</dbReference>
<dbReference type="SUPFAM" id="SSF49777">
    <property type="entry name" value="PEBP-like"/>
    <property type="match status" value="1"/>
</dbReference>
<dbReference type="RefSeq" id="WP_058967683.1">
    <property type="nucleotide sequence ID" value="NZ_BKNL01000059.1"/>
</dbReference>
<name>A0A8I1AEK3_ACIBZ</name>
<sequence length="180" mass="19611">MNKNIVKFIFPLLSIFSGFTYADEFKLKSTDITQGEIMKKKHEYQGFGCSGENKSPQLSWSGAPKATKAYAIMVYDPDAPSGSGWWHWQAVNIPTEVTSIPSGHGKLESKGVINLTNDFGQTGFGGACPPKGHGIHRYQFTVYALSEKLDLPKGASGALTGYMVKAHSLASSTIEALYQR</sequence>
<evidence type="ECO:0000313" key="1">
    <source>
        <dbReference type="EMBL" id="UUN99871.1"/>
    </source>
</evidence>
<dbReference type="Pfam" id="PF01161">
    <property type="entry name" value="PBP"/>
    <property type="match status" value="1"/>
</dbReference>